<organism evidence="2 3">
    <name type="scientific">Suillus luteus UH-Slu-Lm8-n1</name>
    <dbReference type="NCBI Taxonomy" id="930992"/>
    <lineage>
        <taxon>Eukaryota</taxon>
        <taxon>Fungi</taxon>
        <taxon>Dikarya</taxon>
        <taxon>Basidiomycota</taxon>
        <taxon>Agaricomycotina</taxon>
        <taxon>Agaricomycetes</taxon>
        <taxon>Agaricomycetidae</taxon>
        <taxon>Boletales</taxon>
        <taxon>Suillineae</taxon>
        <taxon>Suillaceae</taxon>
        <taxon>Suillus</taxon>
    </lineage>
</organism>
<accession>A0A0C9ZQQ0</accession>
<name>A0A0C9ZQQ0_9AGAM</name>
<gene>
    <name evidence="2" type="ORF">CY34DRAFT_102955</name>
</gene>
<reference evidence="3" key="2">
    <citation type="submission" date="2015-01" db="EMBL/GenBank/DDBJ databases">
        <title>Evolutionary Origins and Diversification of the Mycorrhizal Mutualists.</title>
        <authorList>
            <consortium name="DOE Joint Genome Institute"/>
            <consortium name="Mycorrhizal Genomics Consortium"/>
            <person name="Kohler A."/>
            <person name="Kuo A."/>
            <person name="Nagy L.G."/>
            <person name="Floudas D."/>
            <person name="Copeland A."/>
            <person name="Barry K.W."/>
            <person name="Cichocki N."/>
            <person name="Veneault-Fourrey C."/>
            <person name="LaButti K."/>
            <person name="Lindquist E.A."/>
            <person name="Lipzen A."/>
            <person name="Lundell T."/>
            <person name="Morin E."/>
            <person name="Murat C."/>
            <person name="Riley R."/>
            <person name="Ohm R."/>
            <person name="Sun H."/>
            <person name="Tunlid A."/>
            <person name="Henrissat B."/>
            <person name="Grigoriev I.V."/>
            <person name="Hibbett D.S."/>
            <person name="Martin F."/>
        </authorList>
    </citation>
    <scope>NUCLEOTIDE SEQUENCE [LARGE SCALE GENOMIC DNA]</scope>
    <source>
        <strain evidence="3">UH-Slu-Lm8-n1</strain>
    </source>
</reference>
<feature type="region of interest" description="Disordered" evidence="1">
    <location>
        <begin position="1"/>
        <end position="40"/>
    </location>
</feature>
<feature type="compositionally biased region" description="Basic and acidic residues" evidence="1">
    <location>
        <begin position="1"/>
        <end position="11"/>
    </location>
</feature>
<evidence type="ECO:0000256" key="1">
    <source>
        <dbReference type="SAM" id="MobiDB-lite"/>
    </source>
</evidence>
<dbReference type="InParanoid" id="A0A0C9ZQQ0"/>
<feature type="compositionally biased region" description="Basic and acidic residues" evidence="1">
    <location>
        <begin position="29"/>
        <end position="40"/>
    </location>
</feature>
<sequence length="88" mass="10080">MSQSPDHDLQNDNHSALKRRIAALEEQNADLRGERSNKSRADPYLLAGRAIRRLVSLNYRVEDLVGEYDRRTTVCGEDDSVQVQHTEE</sequence>
<dbReference type="AlphaFoldDB" id="A0A0C9ZQQ0"/>
<protein>
    <submittedName>
        <fullName evidence="2">Uncharacterized protein</fullName>
    </submittedName>
</protein>
<dbReference type="OrthoDB" id="2671428at2759"/>
<dbReference type="EMBL" id="KN836774">
    <property type="protein sequence ID" value="KIK31656.1"/>
    <property type="molecule type" value="Genomic_DNA"/>
</dbReference>
<reference evidence="2 3" key="1">
    <citation type="submission" date="2014-04" db="EMBL/GenBank/DDBJ databases">
        <authorList>
            <consortium name="DOE Joint Genome Institute"/>
            <person name="Kuo A."/>
            <person name="Ruytinx J."/>
            <person name="Rineau F."/>
            <person name="Colpaert J."/>
            <person name="Kohler A."/>
            <person name="Nagy L.G."/>
            <person name="Floudas D."/>
            <person name="Copeland A."/>
            <person name="Barry K.W."/>
            <person name="Cichocki N."/>
            <person name="Veneault-Fourrey C."/>
            <person name="LaButti K."/>
            <person name="Lindquist E.A."/>
            <person name="Lipzen A."/>
            <person name="Lundell T."/>
            <person name="Morin E."/>
            <person name="Murat C."/>
            <person name="Sun H."/>
            <person name="Tunlid A."/>
            <person name="Henrissat B."/>
            <person name="Grigoriev I.V."/>
            <person name="Hibbett D.S."/>
            <person name="Martin F."/>
            <person name="Nordberg H.P."/>
            <person name="Cantor M.N."/>
            <person name="Hua S.X."/>
        </authorList>
    </citation>
    <scope>NUCLEOTIDE SEQUENCE [LARGE SCALE GENOMIC DNA]</scope>
    <source>
        <strain evidence="2 3">UH-Slu-Lm8-n1</strain>
    </source>
</reference>
<keyword evidence="3" id="KW-1185">Reference proteome</keyword>
<dbReference type="HOGENOM" id="CLU_187860_0_0_1"/>
<proteinExistence type="predicted"/>
<evidence type="ECO:0000313" key="3">
    <source>
        <dbReference type="Proteomes" id="UP000054485"/>
    </source>
</evidence>
<evidence type="ECO:0000313" key="2">
    <source>
        <dbReference type="EMBL" id="KIK31656.1"/>
    </source>
</evidence>
<dbReference type="Proteomes" id="UP000054485">
    <property type="component" value="Unassembled WGS sequence"/>
</dbReference>